<dbReference type="RefSeq" id="WP_006982805.1">
    <property type="nucleotide sequence ID" value="NZ_ABVL01000025.1"/>
</dbReference>
<reference evidence="8 9" key="1">
    <citation type="journal article" date="2011" name="J. Bacteriol.">
        <title>Genome sequence of Chthoniobacter flavus Ellin428, an aerobic heterotrophic soil bacterium.</title>
        <authorList>
            <person name="Kant R."/>
            <person name="van Passel M.W."/>
            <person name="Palva A."/>
            <person name="Lucas S."/>
            <person name="Lapidus A."/>
            <person name="Glavina Del Rio T."/>
            <person name="Dalin E."/>
            <person name="Tice H."/>
            <person name="Bruce D."/>
            <person name="Goodwin L."/>
            <person name="Pitluck S."/>
            <person name="Larimer F.W."/>
            <person name="Land M.L."/>
            <person name="Hauser L."/>
            <person name="Sangwan P."/>
            <person name="de Vos W.M."/>
            <person name="Janssen P.H."/>
            <person name="Smidt H."/>
        </authorList>
    </citation>
    <scope>NUCLEOTIDE SEQUENCE [LARGE SCALE GENOMIC DNA]</scope>
    <source>
        <strain evidence="8 9">Ellin428</strain>
    </source>
</reference>
<evidence type="ECO:0000256" key="4">
    <source>
        <dbReference type="ARBA" id="ARBA00023204"/>
    </source>
</evidence>
<dbReference type="Pfam" id="PF13589">
    <property type="entry name" value="HATPase_c_3"/>
    <property type="match status" value="1"/>
</dbReference>
<gene>
    <name evidence="5" type="primary">mutL</name>
    <name evidence="8" type="ORF">CfE428DRAFT_5484</name>
</gene>
<dbReference type="CDD" id="cd16926">
    <property type="entry name" value="HATPase_MutL-MLH-PMS-like"/>
    <property type="match status" value="1"/>
</dbReference>
<dbReference type="InterPro" id="IPR013507">
    <property type="entry name" value="DNA_mismatch_S5_2-like"/>
</dbReference>
<dbReference type="PANTHER" id="PTHR10073">
    <property type="entry name" value="DNA MISMATCH REPAIR PROTEIN MLH, PMS, MUTL"/>
    <property type="match status" value="1"/>
</dbReference>
<dbReference type="PANTHER" id="PTHR10073:SF12">
    <property type="entry name" value="DNA MISMATCH REPAIR PROTEIN MLH1"/>
    <property type="match status" value="1"/>
</dbReference>
<evidence type="ECO:0000313" key="8">
    <source>
        <dbReference type="EMBL" id="EDY16997.1"/>
    </source>
</evidence>
<feature type="domain" description="DNA mismatch repair protein S5" evidence="7">
    <location>
        <begin position="209"/>
        <end position="328"/>
    </location>
</feature>
<dbReference type="Gene3D" id="3.30.565.10">
    <property type="entry name" value="Histidine kinase-like ATPase, C-terminal domain"/>
    <property type="match status" value="1"/>
</dbReference>
<dbReference type="InParanoid" id="B4D994"/>
<dbReference type="NCBIfam" id="TIGR00585">
    <property type="entry name" value="mutl"/>
    <property type="match status" value="1"/>
</dbReference>
<dbReference type="STRING" id="497964.CfE428DRAFT_5484"/>
<proteinExistence type="inferred from homology"/>
<dbReference type="InterPro" id="IPR037198">
    <property type="entry name" value="MutL_C_sf"/>
</dbReference>
<dbReference type="GO" id="GO:0032300">
    <property type="term" value="C:mismatch repair complex"/>
    <property type="evidence" value="ECO:0007669"/>
    <property type="project" value="InterPro"/>
</dbReference>
<dbReference type="InterPro" id="IPR014790">
    <property type="entry name" value="MutL_C"/>
</dbReference>
<dbReference type="eggNOG" id="COG0323">
    <property type="taxonomic scope" value="Bacteria"/>
</dbReference>
<dbReference type="SMART" id="SM00853">
    <property type="entry name" value="MutL_C"/>
    <property type="match status" value="1"/>
</dbReference>
<dbReference type="InterPro" id="IPR014762">
    <property type="entry name" value="DNA_mismatch_repair_CS"/>
</dbReference>
<dbReference type="SUPFAM" id="SSF55874">
    <property type="entry name" value="ATPase domain of HSP90 chaperone/DNA topoisomerase II/histidine kinase"/>
    <property type="match status" value="1"/>
</dbReference>
<comment type="function">
    <text evidence="5">This protein is involved in the repair of mismatches in DNA. It is required for dam-dependent methyl-directed DNA mismatch repair. May act as a 'molecular matchmaker', a protein that promotes the formation of a stable complex between two or more DNA-binding proteins in an ATP-dependent manner without itself being part of a final effector complex.</text>
</comment>
<evidence type="ECO:0000313" key="9">
    <source>
        <dbReference type="Proteomes" id="UP000005824"/>
    </source>
</evidence>
<evidence type="ECO:0000259" key="6">
    <source>
        <dbReference type="SMART" id="SM00853"/>
    </source>
</evidence>
<sequence>MSRIALLSEQVASQVAAGEVVERPASVVKELVENSIDAGAKKIEVAIRRGGISSIRVVDDGFGMDRDDALLCLERHATSKIRTGDDLASIHTLGFRGEALPSIASVSRFRLATREPAALAGTEVIVNGGKIESVKDCGDAPGTQIEVRSLFYNLPARRKFLRTENTESSHVEHQLHLQAIGHPEIGFVFVNDERVVYQLPPTTHLRERIRDLCGAALAAELLEVPEFAADNIRIRGFVGKAGVSRSSRAQQLIFLNGRAVENSTLNFALREGYHTALMKGQHPVTFLFIDMDPAAVDVNVHPAKREVRFRNSAEIREAIVEAIRRTLETDRAEWSATFRAGTSAETANEVSGFSFLVSGSPAPPVPETPPLIPIHEQVALRRDWGAFPQPPRAPITPISPIPPITPTEVSPTSPTVPAAAEPIPPAFPDPETPSAQDFKILGVLGKLYVLMENATGLVLVDQHAAHERILFEEMLKRMESQGVPTQRLLLPLTLQVSPRDADWITHHLDVLNRAGIGLEPFGAGTFKIDSLPTFLRGSEPSQLLREIIDDLRETSAQTSKLRLGEHMIAKTVCRHAVKANDVLREPELVRLIQDLLACDLPYCCPHGRPTMIQMSYSELEKKFGRKV</sequence>
<dbReference type="EMBL" id="ABVL01000025">
    <property type="protein sequence ID" value="EDY16997.1"/>
    <property type="molecule type" value="Genomic_DNA"/>
</dbReference>
<dbReference type="InterPro" id="IPR014721">
    <property type="entry name" value="Ribsml_uS5_D2-typ_fold_subgr"/>
</dbReference>
<dbReference type="Proteomes" id="UP000005824">
    <property type="component" value="Unassembled WGS sequence"/>
</dbReference>
<keyword evidence="9" id="KW-1185">Reference proteome</keyword>
<dbReference type="SUPFAM" id="SSF118116">
    <property type="entry name" value="DNA mismatch repair protein MutL"/>
    <property type="match status" value="1"/>
</dbReference>
<dbReference type="InterPro" id="IPR020667">
    <property type="entry name" value="DNA_mismatch_repair_MutL"/>
</dbReference>
<dbReference type="InterPro" id="IPR002099">
    <property type="entry name" value="MutL/Mlh/PMS"/>
</dbReference>
<dbReference type="Pfam" id="PF01119">
    <property type="entry name" value="DNA_mis_repair"/>
    <property type="match status" value="1"/>
</dbReference>
<keyword evidence="4 5" id="KW-0234">DNA repair</keyword>
<dbReference type="InterPro" id="IPR020568">
    <property type="entry name" value="Ribosomal_Su5_D2-typ_SF"/>
</dbReference>
<dbReference type="GO" id="GO:0030983">
    <property type="term" value="F:mismatched DNA binding"/>
    <property type="evidence" value="ECO:0007669"/>
    <property type="project" value="InterPro"/>
</dbReference>
<evidence type="ECO:0000256" key="3">
    <source>
        <dbReference type="ARBA" id="ARBA00022763"/>
    </source>
</evidence>
<dbReference type="InterPro" id="IPR038973">
    <property type="entry name" value="MutL/Mlh/Pms-like"/>
</dbReference>
<dbReference type="FunCoup" id="B4D994">
    <property type="interactions" value="242"/>
</dbReference>
<dbReference type="InterPro" id="IPR042120">
    <property type="entry name" value="MutL_C_dimsub"/>
</dbReference>
<protein>
    <recommendedName>
        <fullName evidence="2 5">DNA mismatch repair protein MutL</fullName>
    </recommendedName>
</protein>
<dbReference type="HAMAP" id="MF_00149">
    <property type="entry name" value="DNA_mis_repair"/>
    <property type="match status" value="1"/>
</dbReference>
<dbReference type="Gene3D" id="3.30.1540.20">
    <property type="entry name" value="MutL, C-terminal domain, dimerisation subdomain"/>
    <property type="match status" value="1"/>
</dbReference>
<dbReference type="FunFam" id="3.30.565.10:FF:000003">
    <property type="entry name" value="DNA mismatch repair endonuclease MutL"/>
    <property type="match status" value="1"/>
</dbReference>
<evidence type="ECO:0000256" key="2">
    <source>
        <dbReference type="ARBA" id="ARBA00021975"/>
    </source>
</evidence>
<dbReference type="SUPFAM" id="SSF54211">
    <property type="entry name" value="Ribosomal protein S5 domain 2-like"/>
    <property type="match status" value="1"/>
</dbReference>
<dbReference type="GO" id="GO:0005524">
    <property type="term" value="F:ATP binding"/>
    <property type="evidence" value="ECO:0007669"/>
    <property type="project" value="InterPro"/>
</dbReference>
<dbReference type="Pfam" id="PF08676">
    <property type="entry name" value="MutL_C"/>
    <property type="match status" value="1"/>
</dbReference>
<dbReference type="CDD" id="cd00782">
    <property type="entry name" value="MutL_Trans"/>
    <property type="match status" value="1"/>
</dbReference>
<dbReference type="GO" id="GO:0006298">
    <property type="term" value="P:mismatch repair"/>
    <property type="evidence" value="ECO:0007669"/>
    <property type="project" value="UniProtKB-UniRule"/>
</dbReference>
<dbReference type="AlphaFoldDB" id="B4D994"/>
<dbReference type="PROSITE" id="PS00058">
    <property type="entry name" value="DNA_MISMATCH_REPAIR_1"/>
    <property type="match status" value="1"/>
</dbReference>
<dbReference type="Gene3D" id="3.30.230.10">
    <property type="match status" value="1"/>
</dbReference>
<dbReference type="SMART" id="SM01340">
    <property type="entry name" value="DNA_mis_repair"/>
    <property type="match status" value="1"/>
</dbReference>
<organism evidence="8 9">
    <name type="scientific">Chthoniobacter flavus Ellin428</name>
    <dbReference type="NCBI Taxonomy" id="497964"/>
    <lineage>
        <taxon>Bacteria</taxon>
        <taxon>Pseudomonadati</taxon>
        <taxon>Verrucomicrobiota</taxon>
        <taxon>Spartobacteria</taxon>
        <taxon>Chthoniobacterales</taxon>
        <taxon>Chthoniobacteraceae</taxon>
        <taxon>Chthoniobacter</taxon>
    </lineage>
</organism>
<evidence type="ECO:0000256" key="1">
    <source>
        <dbReference type="ARBA" id="ARBA00006082"/>
    </source>
</evidence>
<evidence type="ECO:0000259" key="7">
    <source>
        <dbReference type="SMART" id="SM01340"/>
    </source>
</evidence>
<evidence type="ECO:0000256" key="5">
    <source>
        <dbReference type="HAMAP-Rule" id="MF_00149"/>
    </source>
</evidence>
<comment type="similarity">
    <text evidence="1 5">Belongs to the DNA mismatch repair MutL/HexB family.</text>
</comment>
<dbReference type="GO" id="GO:0016887">
    <property type="term" value="F:ATP hydrolysis activity"/>
    <property type="evidence" value="ECO:0007669"/>
    <property type="project" value="InterPro"/>
</dbReference>
<dbReference type="InterPro" id="IPR042121">
    <property type="entry name" value="MutL_C_regsub"/>
</dbReference>
<dbReference type="Gene3D" id="3.30.1370.100">
    <property type="entry name" value="MutL, C-terminal domain, regulatory subdomain"/>
    <property type="match status" value="1"/>
</dbReference>
<accession>B4D994</accession>
<dbReference type="GO" id="GO:0140664">
    <property type="term" value="F:ATP-dependent DNA damage sensor activity"/>
    <property type="evidence" value="ECO:0007669"/>
    <property type="project" value="InterPro"/>
</dbReference>
<name>B4D994_9BACT</name>
<feature type="domain" description="MutL C-terminal dimerisation" evidence="6">
    <location>
        <begin position="440"/>
        <end position="583"/>
    </location>
</feature>
<comment type="caution">
    <text evidence="8">The sequence shown here is derived from an EMBL/GenBank/DDBJ whole genome shotgun (WGS) entry which is preliminary data.</text>
</comment>
<keyword evidence="3 5" id="KW-0227">DNA damage</keyword>
<dbReference type="InterPro" id="IPR036890">
    <property type="entry name" value="HATPase_C_sf"/>
</dbReference>